<dbReference type="SUPFAM" id="SSF47384">
    <property type="entry name" value="Homodimeric domain of signal transducing histidine kinase"/>
    <property type="match status" value="1"/>
</dbReference>
<evidence type="ECO:0000256" key="3">
    <source>
        <dbReference type="ARBA" id="ARBA00012438"/>
    </source>
</evidence>
<dbReference type="Gene3D" id="1.10.8.500">
    <property type="entry name" value="HAMP domain in histidine kinase"/>
    <property type="match status" value="1"/>
</dbReference>
<keyword evidence="4" id="KW-1003">Cell membrane</keyword>
<dbReference type="SMART" id="SM00304">
    <property type="entry name" value="HAMP"/>
    <property type="match status" value="1"/>
</dbReference>
<sequence length="334" mass="37521">MKRFLFSIQVKLTLAVVTILFVVAILSVVLVIPFVETVLSPVGIGLVLLLSIVLDAIFITFAARFITRPLEEIRHMAGEVTAGRLEARTTYTSRDEIGALAADMNRMAESLESVDRLRQEFVTNVSHEFKTPLSSIQGYAELLQQEDFSRDEQREFAGVIESEAARLHQLASRLLQLSRIETESTHEQATTFDLAEQIRQVLLTFEPFCRQNPVELDIELEPVTITSQQRLLVHVWQNLVDNAFVASPSGSVITVRLWHDERDGRAVVRVHNVGHIPLEAQERIFERFYQVDTSRTRDGAGLGLAIVREILMQVGGEIKVSSSVEAGVTFEVRV</sequence>
<evidence type="ECO:0000256" key="1">
    <source>
        <dbReference type="ARBA" id="ARBA00000085"/>
    </source>
</evidence>
<dbReference type="InterPro" id="IPR036097">
    <property type="entry name" value="HisK_dim/P_sf"/>
</dbReference>
<dbReference type="InterPro" id="IPR004358">
    <property type="entry name" value="Sig_transdc_His_kin-like_C"/>
</dbReference>
<gene>
    <name evidence="15" type="ORF">FLK61_39310</name>
</gene>
<keyword evidence="6" id="KW-0808">Transferase</keyword>
<dbReference type="GO" id="GO:0005886">
    <property type="term" value="C:plasma membrane"/>
    <property type="evidence" value="ECO:0007669"/>
    <property type="project" value="UniProtKB-SubCell"/>
</dbReference>
<dbReference type="InterPro" id="IPR003661">
    <property type="entry name" value="HisK_dim/P_dom"/>
</dbReference>
<dbReference type="Pfam" id="PF00512">
    <property type="entry name" value="HisKA"/>
    <property type="match status" value="1"/>
</dbReference>
<protein>
    <recommendedName>
        <fullName evidence="3">histidine kinase</fullName>
        <ecNumber evidence="3">2.7.13.3</ecNumber>
    </recommendedName>
</protein>
<feature type="domain" description="HAMP" evidence="14">
    <location>
        <begin position="64"/>
        <end position="116"/>
    </location>
</feature>
<accession>A0A859FIQ1</accession>
<evidence type="ECO:0000256" key="5">
    <source>
        <dbReference type="ARBA" id="ARBA00022553"/>
    </source>
</evidence>
<dbReference type="AlphaFoldDB" id="A0A859FIQ1"/>
<dbReference type="Gene3D" id="3.30.565.10">
    <property type="entry name" value="Histidine kinase-like ATPase, C-terminal domain"/>
    <property type="match status" value="1"/>
</dbReference>
<dbReference type="FunFam" id="1.10.287.130:FF:000001">
    <property type="entry name" value="Two-component sensor histidine kinase"/>
    <property type="match status" value="1"/>
</dbReference>
<keyword evidence="11 12" id="KW-0472">Membrane</keyword>
<keyword evidence="12" id="KW-0812">Transmembrane</keyword>
<evidence type="ECO:0000256" key="7">
    <source>
        <dbReference type="ARBA" id="ARBA00022741"/>
    </source>
</evidence>
<dbReference type="InterPro" id="IPR005467">
    <property type="entry name" value="His_kinase_dom"/>
</dbReference>
<organism evidence="15 16">
    <name type="scientific">Paenalkalicoccus suaedae</name>
    <dbReference type="NCBI Taxonomy" id="2592382"/>
    <lineage>
        <taxon>Bacteria</taxon>
        <taxon>Bacillati</taxon>
        <taxon>Bacillota</taxon>
        <taxon>Bacilli</taxon>
        <taxon>Bacillales</taxon>
        <taxon>Bacillaceae</taxon>
        <taxon>Paenalkalicoccus</taxon>
    </lineage>
</organism>
<name>A0A859FIQ1_9BACI</name>
<evidence type="ECO:0000256" key="10">
    <source>
        <dbReference type="ARBA" id="ARBA00023012"/>
    </source>
</evidence>
<dbReference type="PROSITE" id="PS50885">
    <property type="entry name" value="HAMP"/>
    <property type="match status" value="1"/>
</dbReference>
<dbReference type="KEGG" id="psua:FLK61_39310"/>
<dbReference type="EMBL" id="CP041372">
    <property type="protein sequence ID" value="QKS72664.1"/>
    <property type="molecule type" value="Genomic_DNA"/>
</dbReference>
<evidence type="ECO:0000313" key="16">
    <source>
        <dbReference type="Proteomes" id="UP000318138"/>
    </source>
</evidence>
<dbReference type="CDD" id="cd06225">
    <property type="entry name" value="HAMP"/>
    <property type="match status" value="1"/>
</dbReference>
<dbReference type="GO" id="GO:0000155">
    <property type="term" value="F:phosphorelay sensor kinase activity"/>
    <property type="evidence" value="ECO:0007669"/>
    <property type="project" value="InterPro"/>
</dbReference>
<evidence type="ECO:0000256" key="2">
    <source>
        <dbReference type="ARBA" id="ARBA00004651"/>
    </source>
</evidence>
<dbReference type="PANTHER" id="PTHR43711">
    <property type="entry name" value="TWO-COMPONENT HISTIDINE KINASE"/>
    <property type="match status" value="1"/>
</dbReference>
<dbReference type="InterPro" id="IPR036890">
    <property type="entry name" value="HATPase_C_sf"/>
</dbReference>
<evidence type="ECO:0000259" key="13">
    <source>
        <dbReference type="PROSITE" id="PS50109"/>
    </source>
</evidence>
<keyword evidence="8" id="KW-0418">Kinase</keyword>
<dbReference type="Gene3D" id="1.10.287.130">
    <property type="match status" value="1"/>
</dbReference>
<evidence type="ECO:0000256" key="11">
    <source>
        <dbReference type="ARBA" id="ARBA00023136"/>
    </source>
</evidence>
<dbReference type="InterPro" id="IPR003594">
    <property type="entry name" value="HATPase_dom"/>
</dbReference>
<dbReference type="InterPro" id="IPR003660">
    <property type="entry name" value="HAMP_dom"/>
</dbReference>
<keyword evidence="10" id="KW-0902">Two-component regulatory system</keyword>
<dbReference type="SUPFAM" id="SSF158472">
    <property type="entry name" value="HAMP domain-like"/>
    <property type="match status" value="1"/>
</dbReference>
<reference evidence="16" key="1">
    <citation type="submission" date="2019-07" db="EMBL/GenBank/DDBJ databases">
        <title>Bacillus alkalisoli sp. nov. isolated from saline soil.</title>
        <authorList>
            <person name="Sun J.-Q."/>
            <person name="Xu L."/>
        </authorList>
    </citation>
    <scope>NUCLEOTIDE SEQUENCE [LARGE SCALE GENOMIC DNA]</scope>
    <source>
        <strain evidence="16">M4U3P1</strain>
    </source>
</reference>
<dbReference type="PANTHER" id="PTHR43711:SF1">
    <property type="entry name" value="HISTIDINE KINASE 1"/>
    <property type="match status" value="1"/>
</dbReference>
<keyword evidence="5" id="KW-0597">Phosphoprotein</keyword>
<evidence type="ECO:0000256" key="4">
    <source>
        <dbReference type="ARBA" id="ARBA00022475"/>
    </source>
</evidence>
<proteinExistence type="predicted"/>
<dbReference type="PROSITE" id="PS50109">
    <property type="entry name" value="HIS_KIN"/>
    <property type="match status" value="1"/>
</dbReference>
<dbReference type="PRINTS" id="PR00344">
    <property type="entry name" value="BCTRLSENSOR"/>
</dbReference>
<keyword evidence="7" id="KW-0547">Nucleotide-binding</keyword>
<dbReference type="InterPro" id="IPR050736">
    <property type="entry name" value="Sensor_HK_Regulatory"/>
</dbReference>
<evidence type="ECO:0000256" key="6">
    <source>
        <dbReference type="ARBA" id="ARBA00022679"/>
    </source>
</evidence>
<dbReference type="Pfam" id="PF00672">
    <property type="entry name" value="HAMP"/>
    <property type="match status" value="1"/>
</dbReference>
<dbReference type="Pfam" id="PF02518">
    <property type="entry name" value="HATPase_c"/>
    <property type="match status" value="1"/>
</dbReference>
<evidence type="ECO:0000313" key="15">
    <source>
        <dbReference type="EMBL" id="QKS72664.1"/>
    </source>
</evidence>
<dbReference type="GO" id="GO:0005524">
    <property type="term" value="F:ATP binding"/>
    <property type="evidence" value="ECO:0007669"/>
    <property type="project" value="UniProtKB-KW"/>
</dbReference>
<keyword evidence="9" id="KW-0067">ATP-binding</keyword>
<evidence type="ECO:0000256" key="12">
    <source>
        <dbReference type="SAM" id="Phobius"/>
    </source>
</evidence>
<comment type="catalytic activity">
    <reaction evidence="1">
        <text>ATP + protein L-histidine = ADP + protein N-phospho-L-histidine.</text>
        <dbReference type="EC" id="2.7.13.3"/>
    </reaction>
</comment>
<comment type="subcellular location">
    <subcellularLocation>
        <location evidence="2">Cell membrane</location>
        <topology evidence="2">Multi-pass membrane protein</topology>
    </subcellularLocation>
</comment>
<feature type="transmembrane region" description="Helical" evidence="12">
    <location>
        <begin position="12"/>
        <end position="35"/>
    </location>
</feature>
<evidence type="ECO:0000256" key="8">
    <source>
        <dbReference type="ARBA" id="ARBA00022777"/>
    </source>
</evidence>
<dbReference type="CDD" id="cd00082">
    <property type="entry name" value="HisKA"/>
    <property type="match status" value="1"/>
</dbReference>
<dbReference type="Proteomes" id="UP000318138">
    <property type="component" value="Chromosome"/>
</dbReference>
<dbReference type="SMART" id="SM00388">
    <property type="entry name" value="HisKA"/>
    <property type="match status" value="1"/>
</dbReference>
<dbReference type="SUPFAM" id="SSF55874">
    <property type="entry name" value="ATPase domain of HSP90 chaperone/DNA topoisomerase II/histidine kinase"/>
    <property type="match status" value="1"/>
</dbReference>
<keyword evidence="16" id="KW-1185">Reference proteome</keyword>
<dbReference type="EC" id="2.7.13.3" evidence="3"/>
<feature type="domain" description="Histidine kinase" evidence="13">
    <location>
        <begin position="124"/>
        <end position="334"/>
    </location>
</feature>
<keyword evidence="12" id="KW-1133">Transmembrane helix</keyword>
<dbReference type="RefSeq" id="WP_176010634.1">
    <property type="nucleotide sequence ID" value="NZ_CP041372.2"/>
</dbReference>
<feature type="transmembrane region" description="Helical" evidence="12">
    <location>
        <begin position="41"/>
        <end position="66"/>
    </location>
</feature>
<dbReference type="CDD" id="cd00075">
    <property type="entry name" value="HATPase"/>
    <property type="match status" value="1"/>
</dbReference>
<dbReference type="SMART" id="SM00387">
    <property type="entry name" value="HATPase_c"/>
    <property type="match status" value="1"/>
</dbReference>
<evidence type="ECO:0000259" key="14">
    <source>
        <dbReference type="PROSITE" id="PS50885"/>
    </source>
</evidence>
<evidence type="ECO:0000256" key="9">
    <source>
        <dbReference type="ARBA" id="ARBA00022840"/>
    </source>
</evidence>